<name>A0A9P1H9L3_9PEZI</name>
<evidence type="ECO:0000256" key="4">
    <source>
        <dbReference type="ARBA" id="ARBA00022989"/>
    </source>
</evidence>
<dbReference type="EMBL" id="CALLCH030000020">
    <property type="protein sequence ID" value="CAI4219439.1"/>
    <property type="molecule type" value="Genomic_DNA"/>
</dbReference>
<feature type="signal peptide" evidence="7">
    <location>
        <begin position="1"/>
        <end position="21"/>
    </location>
</feature>
<sequence length="140" mass="14717">MLPGFKPIEFLLIVLTHTGHCLFVDSTPQLELGATANGLTVPFALTAGLSALGDTRVVIYGGFAELIAGAISMGLGGYLGAKSEIASYRETRADTELLVDSDPVSVRSDIRDVFGPYALDRAALESLVDHLSSSPISSTF</sequence>
<evidence type="ECO:0000256" key="5">
    <source>
        <dbReference type="ARBA" id="ARBA00023136"/>
    </source>
</evidence>
<dbReference type="OrthoDB" id="73465at2759"/>
<keyword evidence="3 6" id="KW-0812">Transmembrane</keyword>
<dbReference type="Pfam" id="PF01988">
    <property type="entry name" value="VIT1"/>
    <property type="match status" value="1"/>
</dbReference>
<evidence type="ECO:0000256" key="7">
    <source>
        <dbReference type="SAM" id="SignalP"/>
    </source>
</evidence>
<organism evidence="8 9">
    <name type="scientific">Parascedosporium putredinis</name>
    <dbReference type="NCBI Taxonomy" id="1442378"/>
    <lineage>
        <taxon>Eukaryota</taxon>
        <taxon>Fungi</taxon>
        <taxon>Dikarya</taxon>
        <taxon>Ascomycota</taxon>
        <taxon>Pezizomycotina</taxon>
        <taxon>Sordariomycetes</taxon>
        <taxon>Hypocreomycetidae</taxon>
        <taxon>Microascales</taxon>
        <taxon>Microascaceae</taxon>
        <taxon>Parascedosporium</taxon>
    </lineage>
</organism>
<feature type="chain" id="PRO_5040299429" evidence="7">
    <location>
        <begin position="22"/>
        <end position="140"/>
    </location>
</feature>
<feature type="transmembrane region" description="Helical" evidence="6">
    <location>
        <begin position="57"/>
        <end position="79"/>
    </location>
</feature>
<comment type="subcellular location">
    <subcellularLocation>
        <location evidence="1">Endomembrane system</location>
        <topology evidence="1">Multi-pass membrane protein</topology>
    </subcellularLocation>
</comment>
<dbReference type="Proteomes" id="UP000838763">
    <property type="component" value="Unassembled WGS sequence"/>
</dbReference>
<gene>
    <name evidence="8" type="ORF">PPNO1_LOCUS9000</name>
</gene>
<dbReference type="GO" id="GO:0012505">
    <property type="term" value="C:endomembrane system"/>
    <property type="evidence" value="ECO:0007669"/>
    <property type="project" value="UniProtKB-SubCell"/>
</dbReference>
<protein>
    <submittedName>
        <fullName evidence="8">Uncharacterized protein</fullName>
    </submittedName>
</protein>
<dbReference type="InterPro" id="IPR008217">
    <property type="entry name" value="Ccc1_fam"/>
</dbReference>
<reference evidence="8" key="1">
    <citation type="submission" date="2022-11" db="EMBL/GenBank/DDBJ databases">
        <authorList>
            <person name="Scott C."/>
            <person name="Bruce N."/>
        </authorList>
    </citation>
    <scope>NUCLEOTIDE SEQUENCE</scope>
</reference>
<keyword evidence="4 6" id="KW-1133">Transmembrane helix</keyword>
<proteinExistence type="inferred from homology"/>
<comment type="caution">
    <text evidence="8">The sequence shown here is derived from an EMBL/GenBank/DDBJ whole genome shotgun (WGS) entry which is preliminary data.</text>
</comment>
<keyword evidence="7" id="KW-0732">Signal</keyword>
<evidence type="ECO:0000256" key="3">
    <source>
        <dbReference type="ARBA" id="ARBA00022692"/>
    </source>
</evidence>
<evidence type="ECO:0000313" key="9">
    <source>
        <dbReference type="Proteomes" id="UP000838763"/>
    </source>
</evidence>
<dbReference type="GO" id="GO:0030026">
    <property type="term" value="P:intracellular manganese ion homeostasis"/>
    <property type="evidence" value="ECO:0007669"/>
    <property type="project" value="InterPro"/>
</dbReference>
<dbReference type="GO" id="GO:0005384">
    <property type="term" value="F:manganese ion transmembrane transporter activity"/>
    <property type="evidence" value="ECO:0007669"/>
    <property type="project" value="InterPro"/>
</dbReference>
<evidence type="ECO:0000256" key="2">
    <source>
        <dbReference type="ARBA" id="ARBA00007049"/>
    </source>
</evidence>
<evidence type="ECO:0000256" key="1">
    <source>
        <dbReference type="ARBA" id="ARBA00004127"/>
    </source>
</evidence>
<evidence type="ECO:0000256" key="6">
    <source>
        <dbReference type="SAM" id="Phobius"/>
    </source>
</evidence>
<accession>A0A9P1H9L3</accession>
<dbReference type="AlphaFoldDB" id="A0A9P1H9L3"/>
<keyword evidence="9" id="KW-1185">Reference proteome</keyword>
<comment type="similarity">
    <text evidence="2">Belongs to the CCC1 family.</text>
</comment>
<keyword evidence="5 6" id="KW-0472">Membrane</keyword>
<evidence type="ECO:0000313" key="8">
    <source>
        <dbReference type="EMBL" id="CAI4219439.1"/>
    </source>
</evidence>